<feature type="transmembrane region" description="Helical" evidence="6">
    <location>
        <begin position="85"/>
        <end position="102"/>
    </location>
</feature>
<feature type="transmembrane region" description="Helical" evidence="6">
    <location>
        <begin position="198"/>
        <end position="217"/>
    </location>
</feature>
<evidence type="ECO:0000256" key="3">
    <source>
        <dbReference type="ARBA" id="ARBA00022989"/>
    </source>
</evidence>
<evidence type="ECO:0000256" key="4">
    <source>
        <dbReference type="ARBA" id="ARBA00023136"/>
    </source>
</evidence>
<reference evidence="8" key="2">
    <citation type="submission" date="2023-06" db="EMBL/GenBank/DDBJ databases">
        <authorList>
            <consortium name="Lawrence Berkeley National Laboratory"/>
            <person name="Haridas S."/>
            <person name="Hensen N."/>
            <person name="Bonometti L."/>
            <person name="Westerberg I."/>
            <person name="Brannstrom I.O."/>
            <person name="Guillou S."/>
            <person name="Cros-Aarteil S."/>
            <person name="Calhoun S."/>
            <person name="Kuo A."/>
            <person name="Mondo S."/>
            <person name="Pangilinan J."/>
            <person name="Riley R."/>
            <person name="LaButti K."/>
            <person name="Andreopoulos B."/>
            <person name="Lipzen A."/>
            <person name="Chen C."/>
            <person name="Yanf M."/>
            <person name="Daum C."/>
            <person name="Ng V."/>
            <person name="Clum A."/>
            <person name="Steindorff A."/>
            <person name="Ohm R."/>
            <person name="Martin F."/>
            <person name="Silar P."/>
            <person name="Natvig D."/>
            <person name="Lalanne C."/>
            <person name="Gautier V."/>
            <person name="Ament-velasquez S.L."/>
            <person name="Kruys A."/>
            <person name="Hutchinson M.I."/>
            <person name="Powell A.J."/>
            <person name="Barry K."/>
            <person name="Miller A.N."/>
            <person name="Grigoriev I.V."/>
            <person name="Debuchy R."/>
            <person name="Gladieux P."/>
            <person name="Thoren M.H."/>
            <person name="Johannesson H."/>
        </authorList>
    </citation>
    <scope>NUCLEOTIDE SEQUENCE</scope>
    <source>
        <strain evidence="8">CBS 232.78</strain>
    </source>
</reference>
<evidence type="ECO:0000313" key="9">
    <source>
        <dbReference type="Proteomes" id="UP001285441"/>
    </source>
</evidence>
<evidence type="ECO:0000313" key="8">
    <source>
        <dbReference type="EMBL" id="KAK3385858.1"/>
    </source>
</evidence>
<feature type="transmembrane region" description="Helical" evidence="6">
    <location>
        <begin position="44"/>
        <end position="65"/>
    </location>
</feature>
<dbReference type="Gene3D" id="1.20.1250.20">
    <property type="entry name" value="MFS general substrate transporter like domains"/>
    <property type="match status" value="2"/>
</dbReference>
<evidence type="ECO:0000256" key="6">
    <source>
        <dbReference type="SAM" id="Phobius"/>
    </source>
</evidence>
<evidence type="ECO:0000256" key="1">
    <source>
        <dbReference type="ARBA" id="ARBA00004141"/>
    </source>
</evidence>
<feature type="region of interest" description="Disordered" evidence="5">
    <location>
        <begin position="623"/>
        <end position="659"/>
    </location>
</feature>
<feature type="region of interest" description="Disordered" evidence="5">
    <location>
        <begin position="574"/>
        <end position="597"/>
    </location>
</feature>
<dbReference type="SUPFAM" id="SSF103473">
    <property type="entry name" value="MFS general substrate transporter"/>
    <property type="match status" value="1"/>
</dbReference>
<organism evidence="8 9">
    <name type="scientific">Podospora didyma</name>
    <dbReference type="NCBI Taxonomy" id="330526"/>
    <lineage>
        <taxon>Eukaryota</taxon>
        <taxon>Fungi</taxon>
        <taxon>Dikarya</taxon>
        <taxon>Ascomycota</taxon>
        <taxon>Pezizomycotina</taxon>
        <taxon>Sordariomycetes</taxon>
        <taxon>Sordariomycetidae</taxon>
        <taxon>Sordariales</taxon>
        <taxon>Podosporaceae</taxon>
        <taxon>Podospora</taxon>
    </lineage>
</organism>
<dbReference type="InterPro" id="IPR020846">
    <property type="entry name" value="MFS_dom"/>
</dbReference>
<dbReference type="GO" id="GO:0016020">
    <property type="term" value="C:membrane"/>
    <property type="evidence" value="ECO:0007669"/>
    <property type="project" value="UniProtKB-SubCell"/>
</dbReference>
<keyword evidence="4 6" id="KW-0472">Membrane</keyword>
<feature type="transmembrane region" description="Helical" evidence="6">
    <location>
        <begin position="332"/>
        <end position="349"/>
    </location>
</feature>
<reference evidence="8" key="1">
    <citation type="journal article" date="2023" name="Mol. Phylogenet. Evol.">
        <title>Genome-scale phylogeny and comparative genomics of the fungal order Sordariales.</title>
        <authorList>
            <person name="Hensen N."/>
            <person name="Bonometti L."/>
            <person name="Westerberg I."/>
            <person name="Brannstrom I.O."/>
            <person name="Guillou S."/>
            <person name="Cros-Aarteil S."/>
            <person name="Calhoun S."/>
            <person name="Haridas S."/>
            <person name="Kuo A."/>
            <person name="Mondo S."/>
            <person name="Pangilinan J."/>
            <person name="Riley R."/>
            <person name="LaButti K."/>
            <person name="Andreopoulos B."/>
            <person name="Lipzen A."/>
            <person name="Chen C."/>
            <person name="Yan M."/>
            <person name="Daum C."/>
            <person name="Ng V."/>
            <person name="Clum A."/>
            <person name="Steindorff A."/>
            <person name="Ohm R.A."/>
            <person name="Martin F."/>
            <person name="Silar P."/>
            <person name="Natvig D.O."/>
            <person name="Lalanne C."/>
            <person name="Gautier V."/>
            <person name="Ament-Velasquez S.L."/>
            <person name="Kruys A."/>
            <person name="Hutchinson M.I."/>
            <person name="Powell A.J."/>
            <person name="Barry K."/>
            <person name="Miller A.N."/>
            <person name="Grigoriev I.V."/>
            <person name="Debuchy R."/>
            <person name="Gladieux P."/>
            <person name="Hiltunen Thoren M."/>
            <person name="Johannesson H."/>
        </authorList>
    </citation>
    <scope>NUCLEOTIDE SEQUENCE</scope>
    <source>
        <strain evidence="8">CBS 232.78</strain>
    </source>
</reference>
<dbReference type="InterPro" id="IPR005829">
    <property type="entry name" value="Sugar_transporter_CS"/>
</dbReference>
<keyword evidence="2 6" id="KW-0812">Transmembrane</keyword>
<evidence type="ECO:0000256" key="5">
    <source>
        <dbReference type="SAM" id="MobiDB-lite"/>
    </source>
</evidence>
<feature type="transmembrane region" description="Helical" evidence="6">
    <location>
        <begin position="439"/>
        <end position="462"/>
    </location>
</feature>
<dbReference type="PROSITE" id="PS00217">
    <property type="entry name" value="SUGAR_TRANSPORT_2"/>
    <property type="match status" value="1"/>
</dbReference>
<feature type="domain" description="Major facilitator superfamily (MFS) profile" evidence="7">
    <location>
        <begin position="44"/>
        <end position="562"/>
    </location>
</feature>
<feature type="transmembrane region" description="Helical" evidence="6">
    <location>
        <begin position="410"/>
        <end position="432"/>
    </location>
</feature>
<dbReference type="InterPro" id="IPR036259">
    <property type="entry name" value="MFS_trans_sf"/>
</dbReference>
<gene>
    <name evidence="8" type="ORF">B0H63DRAFT_510545</name>
</gene>
<dbReference type="AlphaFoldDB" id="A0AAE0NQL2"/>
<comment type="subcellular location">
    <subcellularLocation>
        <location evidence="1">Membrane</location>
        <topology evidence="1">Multi-pass membrane protein</topology>
    </subcellularLocation>
</comment>
<feature type="transmembrane region" description="Helical" evidence="6">
    <location>
        <begin position="114"/>
        <end position="131"/>
    </location>
</feature>
<feature type="compositionally biased region" description="Polar residues" evidence="5">
    <location>
        <begin position="623"/>
        <end position="634"/>
    </location>
</feature>
<dbReference type="GO" id="GO:0022857">
    <property type="term" value="F:transmembrane transporter activity"/>
    <property type="evidence" value="ECO:0007669"/>
    <property type="project" value="InterPro"/>
</dbReference>
<dbReference type="Proteomes" id="UP001285441">
    <property type="component" value="Unassembled WGS sequence"/>
</dbReference>
<evidence type="ECO:0000256" key="2">
    <source>
        <dbReference type="ARBA" id="ARBA00022692"/>
    </source>
</evidence>
<protein>
    <submittedName>
        <fullName evidence="8">Major facilitator superfamily domain-containing protein</fullName>
    </submittedName>
</protein>
<feature type="transmembrane region" description="Helical" evidence="6">
    <location>
        <begin position="474"/>
        <end position="496"/>
    </location>
</feature>
<accession>A0AAE0NQL2</accession>
<dbReference type="Pfam" id="PF00083">
    <property type="entry name" value="Sugar_tr"/>
    <property type="match status" value="2"/>
</dbReference>
<name>A0AAE0NQL2_9PEZI</name>
<dbReference type="InterPro" id="IPR005828">
    <property type="entry name" value="MFS_sugar_transport-like"/>
</dbReference>
<dbReference type="PROSITE" id="PS50850">
    <property type="entry name" value="MFS"/>
    <property type="match status" value="1"/>
</dbReference>
<feature type="transmembrane region" description="Helical" evidence="6">
    <location>
        <begin position="237"/>
        <end position="256"/>
    </location>
</feature>
<dbReference type="PANTHER" id="PTHR24064">
    <property type="entry name" value="SOLUTE CARRIER FAMILY 22 MEMBER"/>
    <property type="match status" value="1"/>
</dbReference>
<feature type="transmembrane region" description="Helical" evidence="6">
    <location>
        <begin position="540"/>
        <end position="557"/>
    </location>
</feature>
<proteinExistence type="predicted"/>
<dbReference type="EMBL" id="JAULSW010000004">
    <property type="protein sequence ID" value="KAK3385858.1"/>
    <property type="molecule type" value="Genomic_DNA"/>
</dbReference>
<keyword evidence="3 6" id="KW-1133">Transmembrane helix</keyword>
<evidence type="ECO:0000259" key="7">
    <source>
        <dbReference type="PROSITE" id="PS50850"/>
    </source>
</evidence>
<sequence>MCCSWRGQGFWRRPERDVRNVDPGPQRASALVRKLDRESFNWRVFSVSASGFLASSYSLFATNVIKPALYFVYPPCGRLGQDAGLVIDQVTLVGTATGMLLAGHFADLWGRKKLYGLELAILLVATAGVMQTSEGFLIENPDGTYRHSIDFYAAITWWRFFLGIGIGAEYPLTAVIAAEWSSTKSRGRMLAGVYAMQAVARFLAPIIGLAALRIAGARSGLGPDSPDDDLSRLVIDLVWRVVTGIAMVPAAFAVVLRLTIPETPRYHADIRKDTIKAMRNYLRLYKRRPQPSDQIEAEPEPEPAADGIGREKRFLYGGAWKYLCKTRAGKDLAVISLLWLIMDVAWYGLSMESPSALSTLWHDPSRPIPTTAALSPASGLESLIEACPDSDDWQTDPGRPSIYRVLENNAVRSLLVVSIGSILGNLALVFVIDRFRRRWILMTSFVMLAFLFALTGGTLLGTVERQQPHLVTTVFFGIMHFFFTIGPKTVILVLAVELFPTVYRGTFYGVSACVGKFGAILIRGIIAQTKNGEHELAKRLLGFVPLMLFAALVSWFLPEVQHIPPIPGAGSRVDIEDGNLSDGATSGSEADERRQVRPRAAGWRAIIQKLENKTLEEIPPSTQLPLEFEGNSSDEPMAEVGTRPAESAGLVASPPKSPRSYIEYRTRALPLRLNPNGAVPQSPYSIVTFGKG</sequence>
<feature type="transmembrane region" description="Helical" evidence="6">
    <location>
        <begin position="151"/>
        <end position="177"/>
    </location>
</feature>
<comment type="caution">
    <text evidence="8">The sequence shown here is derived from an EMBL/GenBank/DDBJ whole genome shotgun (WGS) entry which is preliminary data.</text>
</comment>
<keyword evidence="9" id="KW-1185">Reference proteome</keyword>